<feature type="compositionally biased region" description="Basic and acidic residues" evidence="1">
    <location>
        <begin position="162"/>
        <end position="173"/>
    </location>
</feature>
<evidence type="ECO:0000256" key="1">
    <source>
        <dbReference type="SAM" id="MobiDB-lite"/>
    </source>
</evidence>
<feature type="region of interest" description="Disordered" evidence="1">
    <location>
        <begin position="1"/>
        <end position="191"/>
    </location>
</feature>
<feature type="compositionally biased region" description="Basic and acidic residues" evidence="1">
    <location>
        <begin position="84"/>
        <end position="110"/>
    </location>
</feature>
<feature type="compositionally biased region" description="Low complexity" evidence="1">
    <location>
        <begin position="112"/>
        <end position="128"/>
    </location>
</feature>
<evidence type="ECO:0000313" key="3">
    <source>
        <dbReference type="Proteomes" id="UP001396898"/>
    </source>
</evidence>
<protein>
    <submittedName>
        <fullName evidence="2">Uncharacterized protein</fullName>
    </submittedName>
</protein>
<feature type="region of interest" description="Disordered" evidence="1">
    <location>
        <begin position="212"/>
        <end position="265"/>
    </location>
</feature>
<accession>A0ABR1RJJ8</accession>
<feature type="compositionally biased region" description="Basic residues" evidence="1">
    <location>
        <begin position="174"/>
        <end position="188"/>
    </location>
</feature>
<organism evidence="2 3">
    <name type="scientific">Apiospora marii</name>
    <dbReference type="NCBI Taxonomy" id="335849"/>
    <lineage>
        <taxon>Eukaryota</taxon>
        <taxon>Fungi</taxon>
        <taxon>Dikarya</taxon>
        <taxon>Ascomycota</taxon>
        <taxon>Pezizomycotina</taxon>
        <taxon>Sordariomycetes</taxon>
        <taxon>Xylariomycetidae</taxon>
        <taxon>Amphisphaeriales</taxon>
        <taxon>Apiosporaceae</taxon>
        <taxon>Apiospora</taxon>
    </lineage>
</organism>
<feature type="compositionally biased region" description="Low complexity" evidence="1">
    <location>
        <begin position="147"/>
        <end position="158"/>
    </location>
</feature>
<sequence length="265" mass="29029">MAELNDTSPGAVPPEQVQPKPLSNLDRALNEITEESGSAYKRKKGKKNKNNKRPREEKQSDGSSSQPPAQRPKFEWPTAPVQPRLDREAAAEEQRRLEAAQQASEDRLRQLADNANAAARARSSNNDNGNRPFLFGAGDSGFHSRNINHISNNNNNNSGYGVDRDDGAGTEGKKKNRRAGKRIQKKRANAAARTATVEGEYPVSRVTYAPVAGAAGADGEPRTADRSNRQPPTVESLDADMDKWRNENGYNSGQAMLPIKKEEVD</sequence>
<comment type="caution">
    <text evidence="2">The sequence shown here is derived from an EMBL/GenBank/DDBJ whole genome shotgun (WGS) entry which is preliminary data.</text>
</comment>
<gene>
    <name evidence="2" type="ORF">PG991_009604</name>
</gene>
<keyword evidence="3" id="KW-1185">Reference proteome</keyword>
<reference evidence="2 3" key="1">
    <citation type="submission" date="2023-01" db="EMBL/GenBank/DDBJ databases">
        <title>Analysis of 21 Apiospora genomes using comparative genomics revels a genus with tremendous synthesis potential of carbohydrate active enzymes and secondary metabolites.</title>
        <authorList>
            <person name="Sorensen T."/>
        </authorList>
    </citation>
    <scope>NUCLEOTIDE SEQUENCE [LARGE SCALE GENOMIC DNA]</scope>
    <source>
        <strain evidence="2 3">CBS 20057</strain>
    </source>
</reference>
<feature type="compositionally biased region" description="Basic and acidic residues" evidence="1">
    <location>
        <begin position="219"/>
        <end position="228"/>
    </location>
</feature>
<dbReference type="EMBL" id="JAQQWI010000014">
    <property type="protein sequence ID" value="KAK8013333.1"/>
    <property type="molecule type" value="Genomic_DNA"/>
</dbReference>
<proteinExistence type="predicted"/>
<evidence type="ECO:0000313" key="2">
    <source>
        <dbReference type="EMBL" id="KAK8013333.1"/>
    </source>
</evidence>
<feature type="compositionally biased region" description="Basic residues" evidence="1">
    <location>
        <begin position="40"/>
        <end position="52"/>
    </location>
</feature>
<name>A0ABR1RJJ8_9PEZI</name>
<dbReference type="Proteomes" id="UP001396898">
    <property type="component" value="Unassembled WGS sequence"/>
</dbReference>